<proteinExistence type="predicted"/>
<dbReference type="EMBL" id="BSNI01000001">
    <property type="protein sequence ID" value="GLQ15967.1"/>
    <property type="molecule type" value="Genomic_DNA"/>
</dbReference>
<protein>
    <recommendedName>
        <fullName evidence="3">XRE family transcriptional regulator</fullName>
    </recommendedName>
</protein>
<comment type="caution">
    <text evidence="1">The sequence shown here is derived from an EMBL/GenBank/DDBJ whole genome shotgun (WGS) entry which is preliminary data.</text>
</comment>
<evidence type="ECO:0008006" key="3">
    <source>
        <dbReference type="Google" id="ProtNLM"/>
    </source>
</evidence>
<sequence>MSKTQKTVQQFVADRIEELRLEGKSQKVIAAEANYQNPNMLTMIKQGSTKVSFERAMDLEKALEIQKGKLLRLMMMEHFGEELFVAIQQELDTKLSETERQIIQTIRSSVPHPVFDERAKRVLIALLS</sequence>
<dbReference type="Proteomes" id="UP001161405">
    <property type="component" value="Unassembled WGS sequence"/>
</dbReference>
<gene>
    <name evidence="1" type="ORF">GCM10007879_02160</name>
</gene>
<keyword evidence="2" id="KW-1185">Reference proteome</keyword>
<accession>A0ABQ5UPT9</accession>
<reference evidence="1" key="2">
    <citation type="submission" date="2023-01" db="EMBL/GenBank/DDBJ databases">
        <title>Draft genome sequence of Maritalea porphyrae strain NBRC 107169.</title>
        <authorList>
            <person name="Sun Q."/>
            <person name="Mori K."/>
        </authorList>
    </citation>
    <scope>NUCLEOTIDE SEQUENCE</scope>
    <source>
        <strain evidence="1">NBRC 107169</strain>
    </source>
</reference>
<name>A0ABQ5UPT9_9HYPH</name>
<evidence type="ECO:0000313" key="1">
    <source>
        <dbReference type="EMBL" id="GLQ15967.1"/>
    </source>
</evidence>
<evidence type="ECO:0000313" key="2">
    <source>
        <dbReference type="Proteomes" id="UP001161405"/>
    </source>
</evidence>
<reference evidence="1" key="1">
    <citation type="journal article" date="2014" name="Int. J. Syst. Evol. Microbiol.">
        <title>Complete genome of a new Firmicutes species belonging to the dominant human colonic microbiota ('Ruminococcus bicirculans') reveals two chromosomes and a selective capacity to utilize plant glucans.</title>
        <authorList>
            <consortium name="NISC Comparative Sequencing Program"/>
            <person name="Wegmann U."/>
            <person name="Louis P."/>
            <person name="Goesmann A."/>
            <person name="Henrissat B."/>
            <person name="Duncan S.H."/>
            <person name="Flint H.J."/>
        </authorList>
    </citation>
    <scope>NUCLEOTIDE SEQUENCE</scope>
    <source>
        <strain evidence="1">NBRC 107169</strain>
    </source>
</reference>
<organism evidence="1 2">
    <name type="scientific">Maritalea porphyrae</name>
    <dbReference type="NCBI Taxonomy" id="880732"/>
    <lineage>
        <taxon>Bacteria</taxon>
        <taxon>Pseudomonadati</taxon>
        <taxon>Pseudomonadota</taxon>
        <taxon>Alphaproteobacteria</taxon>
        <taxon>Hyphomicrobiales</taxon>
        <taxon>Devosiaceae</taxon>
        <taxon>Maritalea</taxon>
    </lineage>
</organism>